<feature type="domain" description="Cation efflux protein transmembrane" evidence="7">
    <location>
        <begin position="18"/>
        <end position="80"/>
    </location>
</feature>
<dbReference type="PANTHER" id="PTHR43840:SF13">
    <property type="entry name" value="CATION EFFLUX PROTEIN CYTOPLASMIC DOMAIN-CONTAINING PROTEIN"/>
    <property type="match status" value="1"/>
</dbReference>
<dbReference type="GO" id="GO:0008324">
    <property type="term" value="F:monoatomic cation transmembrane transporter activity"/>
    <property type="evidence" value="ECO:0007669"/>
    <property type="project" value="InterPro"/>
</dbReference>
<organism evidence="8 9">
    <name type="scientific">Acrobeloides nanus</name>
    <dbReference type="NCBI Taxonomy" id="290746"/>
    <lineage>
        <taxon>Eukaryota</taxon>
        <taxon>Metazoa</taxon>
        <taxon>Ecdysozoa</taxon>
        <taxon>Nematoda</taxon>
        <taxon>Chromadorea</taxon>
        <taxon>Rhabditida</taxon>
        <taxon>Tylenchina</taxon>
        <taxon>Cephalobomorpha</taxon>
        <taxon>Cephaloboidea</taxon>
        <taxon>Cephalobidae</taxon>
        <taxon>Acrobeloides</taxon>
    </lineage>
</organism>
<evidence type="ECO:0000256" key="3">
    <source>
        <dbReference type="ARBA" id="ARBA00022692"/>
    </source>
</evidence>
<feature type="transmembrane region" description="Helical" evidence="6">
    <location>
        <begin position="42"/>
        <end position="63"/>
    </location>
</feature>
<feature type="transmembrane region" description="Helical" evidence="6">
    <location>
        <begin position="14"/>
        <end position="36"/>
    </location>
</feature>
<evidence type="ECO:0000256" key="6">
    <source>
        <dbReference type="SAM" id="Phobius"/>
    </source>
</evidence>
<keyword evidence="2" id="KW-0813">Transport</keyword>
<dbReference type="WBParaSite" id="ACRNAN_scaffold3058.g6721.t1">
    <property type="protein sequence ID" value="ACRNAN_scaffold3058.g6721.t1"/>
    <property type="gene ID" value="ACRNAN_scaffold3058.g6721"/>
</dbReference>
<evidence type="ECO:0000256" key="1">
    <source>
        <dbReference type="ARBA" id="ARBA00004141"/>
    </source>
</evidence>
<dbReference type="Pfam" id="PF01545">
    <property type="entry name" value="Cation_efflux"/>
    <property type="match status" value="1"/>
</dbReference>
<accession>A0A914DLJ5</accession>
<evidence type="ECO:0000256" key="5">
    <source>
        <dbReference type="ARBA" id="ARBA00023136"/>
    </source>
</evidence>
<dbReference type="PANTHER" id="PTHR43840">
    <property type="entry name" value="MITOCHONDRIAL METAL TRANSPORTER 1-RELATED"/>
    <property type="match status" value="1"/>
</dbReference>
<dbReference type="GO" id="GO:0016020">
    <property type="term" value="C:membrane"/>
    <property type="evidence" value="ECO:0007669"/>
    <property type="project" value="UniProtKB-SubCell"/>
</dbReference>
<reference evidence="9" key="1">
    <citation type="submission" date="2022-11" db="UniProtKB">
        <authorList>
            <consortium name="WormBaseParasite"/>
        </authorList>
    </citation>
    <scope>IDENTIFICATION</scope>
</reference>
<keyword evidence="3 6" id="KW-0812">Transmembrane</keyword>
<keyword evidence="5 6" id="KW-0472">Membrane</keyword>
<evidence type="ECO:0000256" key="2">
    <source>
        <dbReference type="ARBA" id="ARBA00022448"/>
    </source>
</evidence>
<keyword evidence="8" id="KW-1185">Reference proteome</keyword>
<evidence type="ECO:0000259" key="7">
    <source>
        <dbReference type="Pfam" id="PF01545"/>
    </source>
</evidence>
<dbReference type="Gene3D" id="1.20.1510.10">
    <property type="entry name" value="Cation efflux protein transmembrane domain"/>
    <property type="match status" value="1"/>
</dbReference>
<evidence type="ECO:0000313" key="8">
    <source>
        <dbReference type="Proteomes" id="UP000887540"/>
    </source>
</evidence>
<dbReference type="InterPro" id="IPR027469">
    <property type="entry name" value="Cation_efflux_TMD_sf"/>
</dbReference>
<evidence type="ECO:0000313" key="9">
    <source>
        <dbReference type="WBParaSite" id="ACRNAN_scaffold3058.g6721.t1"/>
    </source>
</evidence>
<comment type="subcellular location">
    <subcellularLocation>
        <location evidence="1">Membrane</location>
        <topology evidence="1">Multi-pass membrane protein</topology>
    </subcellularLocation>
</comment>
<dbReference type="InterPro" id="IPR050291">
    <property type="entry name" value="CDF_Transporter"/>
</dbReference>
<dbReference type="AlphaFoldDB" id="A0A914DLJ5"/>
<proteinExistence type="predicted"/>
<keyword evidence="4 6" id="KW-1133">Transmembrane helix</keyword>
<evidence type="ECO:0000256" key="4">
    <source>
        <dbReference type="ARBA" id="ARBA00022989"/>
    </source>
</evidence>
<sequence length="80" mass="8963">MDAKYTRNQKIDNYLAKATIIVNIILMVSKMLAAYLSNSLSVISSVVDSAMDLTSGAIIWFTIKAIEKTDKYKYPIGKNR</sequence>
<protein>
    <recommendedName>
        <fullName evidence="7">Cation efflux protein transmembrane domain-containing protein</fullName>
    </recommendedName>
</protein>
<name>A0A914DLJ5_9BILA</name>
<dbReference type="SUPFAM" id="SSF161111">
    <property type="entry name" value="Cation efflux protein transmembrane domain-like"/>
    <property type="match status" value="1"/>
</dbReference>
<dbReference type="InterPro" id="IPR058533">
    <property type="entry name" value="Cation_efflux_TM"/>
</dbReference>
<dbReference type="Proteomes" id="UP000887540">
    <property type="component" value="Unplaced"/>
</dbReference>